<sequence length="63" mass="7282">MRKFEKVKNQNLSQAYVANPFLNDCIQSRYSTAKVVDMRDNHTLGKTKSGYATIRPKDPNKTY</sequence>
<accession>A0A081NSZ7</accession>
<evidence type="ECO:0000313" key="2">
    <source>
        <dbReference type="Proteomes" id="UP000028123"/>
    </source>
</evidence>
<protein>
    <submittedName>
        <fullName evidence="1">Uncharacterized protein</fullName>
    </submittedName>
</protein>
<organism evidence="1 2">
    <name type="scientific">Paenibacillus tyrfis</name>
    <dbReference type="NCBI Taxonomy" id="1501230"/>
    <lineage>
        <taxon>Bacteria</taxon>
        <taxon>Bacillati</taxon>
        <taxon>Bacillota</taxon>
        <taxon>Bacilli</taxon>
        <taxon>Bacillales</taxon>
        <taxon>Paenibacillaceae</taxon>
        <taxon>Paenibacillus</taxon>
    </lineage>
</organism>
<dbReference type="Proteomes" id="UP000028123">
    <property type="component" value="Unassembled WGS sequence"/>
</dbReference>
<evidence type="ECO:0000313" key="1">
    <source>
        <dbReference type="EMBL" id="KEQ21570.1"/>
    </source>
</evidence>
<dbReference type="EMBL" id="JNVM01000076">
    <property type="protein sequence ID" value="KEQ21570.1"/>
    <property type="molecule type" value="Genomic_DNA"/>
</dbReference>
<reference evidence="1 2" key="1">
    <citation type="submission" date="2014-06" db="EMBL/GenBank/DDBJ databases">
        <title>Draft genome sequence of Paenibacillus sp. MSt1.</title>
        <authorList>
            <person name="Aw Y.K."/>
            <person name="Ong K.S."/>
            <person name="Gan H.M."/>
            <person name="Lee S.M."/>
        </authorList>
    </citation>
    <scope>NUCLEOTIDE SEQUENCE [LARGE SCALE GENOMIC DNA]</scope>
    <source>
        <strain evidence="1 2">MSt1</strain>
    </source>
</reference>
<gene>
    <name evidence="1" type="ORF">ET33_35390</name>
</gene>
<name>A0A081NSZ7_9BACL</name>
<keyword evidence="2" id="KW-1185">Reference proteome</keyword>
<comment type="caution">
    <text evidence="1">The sequence shown here is derived from an EMBL/GenBank/DDBJ whole genome shotgun (WGS) entry which is preliminary data.</text>
</comment>
<proteinExistence type="predicted"/>
<dbReference type="AlphaFoldDB" id="A0A081NSZ7"/>